<sequence>METETGELAGSLDLVPKSAVLIGALQTSMVDYIIGVADPLEWHSKVQLGKEQAPLLEVDVFYHGSFAYSVFYASNNLALFVA</sequence>
<dbReference type="EMBL" id="KZ451896">
    <property type="protein sequence ID" value="PKA65158.1"/>
    <property type="molecule type" value="Genomic_DNA"/>
</dbReference>
<protein>
    <submittedName>
        <fullName evidence="1">Uncharacterized protein</fullName>
    </submittedName>
</protein>
<dbReference type="AlphaFoldDB" id="A0A2I0BBH9"/>
<keyword evidence="2" id="KW-1185">Reference proteome</keyword>
<accession>A0A2I0BBH9</accession>
<reference evidence="1 2" key="1">
    <citation type="journal article" date="2017" name="Nature">
        <title>The Apostasia genome and the evolution of orchids.</title>
        <authorList>
            <person name="Zhang G.Q."/>
            <person name="Liu K.W."/>
            <person name="Li Z."/>
            <person name="Lohaus R."/>
            <person name="Hsiao Y.Y."/>
            <person name="Niu S.C."/>
            <person name="Wang J.Y."/>
            <person name="Lin Y.C."/>
            <person name="Xu Q."/>
            <person name="Chen L.J."/>
            <person name="Yoshida K."/>
            <person name="Fujiwara S."/>
            <person name="Wang Z.W."/>
            <person name="Zhang Y.Q."/>
            <person name="Mitsuda N."/>
            <person name="Wang M."/>
            <person name="Liu G.H."/>
            <person name="Pecoraro L."/>
            <person name="Huang H.X."/>
            <person name="Xiao X.J."/>
            <person name="Lin M."/>
            <person name="Wu X.Y."/>
            <person name="Wu W.L."/>
            <person name="Chen Y.Y."/>
            <person name="Chang S.B."/>
            <person name="Sakamoto S."/>
            <person name="Ohme-Takagi M."/>
            <person name="Yagi M."/>
            <person name="Zeng S.J."/>
            <person name="Shen C.Y."/>
            <person name="Yeh C.M."/>
            <person name="Luo Y.B."/>
            <person name="Tsai W.C."/>
            <person name="Van de Peer Y."/>
            <person name="Liu Z.J."/>
        </authorList>
    </citation>
    <scope>NUCLEOTIDE SEQUENCE [LARGE SCALE GENOMIC DNA]</scope>
    <source>
        <strain evidence="2">cv. Shenzhen</strain>
        <tissue evidence="1">Stem</tissue>
    </source>
</reference>
<gene>
    <name evidence="1" type="ORF">AXF42_Ash013279</name>
</gene>
<evidence type="ECO:0000313" key="1">
    <source>
        <dbReference type="EMBL" id="PKA65158.1"/>
    </source>
</evidence>
<dbReference type="OrthoDB" id="341477at2759"/>
<proteinExistence type="predicted"/>
<name>A0A2I0BBH9_9ASPA</name>
<organism evidence="1 2">
    <name type="scientific">Apostasia shenzhenica</name>
    <dbReference type="NCBI Taxonomy" id="1088818"/>
    <lineage>
        <taxon>Eukaryota</taxon>
        <taxon>Viridiplantae</taxon>
        <taxon>Streptophyta</taxon>
        <taxon>Embryophyta</taxon>
        <taxon>Tracheophyta</taxon>
        <taxon>Spermatophyta</taxon>
        <taxon>Magnoliopsida</taxon>
        <taxon>Liliopsida</taxon>
        <taxon>Asparagales</taxon>
        <taxon>Orchidaceae</taxon>
        <taxon>Apostasioideae</taxon>
        <taxon>Apostasia</taxon>
    </lineage>
</organism>
<dbReference type="Proteomes" id="UP000236161">
    <property type="component" value="Unassembled WGS sequence"/>
</dbReference>
<evidence type="ECO:0000313" key="2">
    <source>
        <dbReference type="Proteomes" id="UP000236161"/>
    </source>
</evidence>